<gene>
    <name evidence="2" type="ORF">MuYL_2900</name>
</gene>
<evidence type="ECO:0000313" key="3">
    <source>
        <dbReference type="Proteomes" id="UP000215002"/>
    </source>
</evidence>
<dbReference type="EMBL" id="CP022743">
    <property type="protein sequence ID" value="ASU34787.1"/>
    <property type="molecule type" value="Genomic_DNA"/>
</dbReference>
<keyword evidence="1" id="KW-1133">Transmembrane helix</keyword>
<sequence>MFNVYYIYLFSSVKILLIIFIYNFKGKIFEYLLAISP</sequence>
<name>A0A223NY42_9SPHI</name>
<dbReference type="KEGG" id="muc:MuYL_2900"/>
<feature type="transmembrane region" description="Helical" evidence="1">
    <location>
        <begin position="6"/>
        <end position="24"/>
    </location>
</feature>
<keyword evidence="3" id="KW-1185">Reference proteome</keyword>
<evidence type="ECO:0000256" key="1">
    <source>
        <dbReference type="SAM" id="Phobius"/>
    </source>
</evidence>
<dbReference type="Proteomes" id="UP000215002">
    <property type="component" value="Chromosome"/>
</dbReference>
<organism evidence="2 3">
    <name type="scientific">Mucilaginibacter xinganensis</name>
    <dbReference type="NCBI Taxonomy" id="1234841"/>
    <lineage>
        <taxon>Bacteria</taxon>
        <taxon>Pseudomonadati</taxon>
        <taxon>Bacteroidota</taxon>
        <taxon>Sphingobacteriia</taxon>
        <taxon>Sphingobacteriales</taxon>
        <taxon>Sphingobacteriaceae</taxon>
        <taxon>Mucilaginibacter</taxon>
    </lineage>
</organism>
<dbReference type="AlphaFoldDB" id="A0A223NY42"/>
<protein>
    <submittedName>
        <fullName evidence="2">Uncharacterized protein</fullName>
    </submittedName>
</protein>
<keyword evidence="1" id="KW-0472">Membrane</keyword>
<accession>A0A223NY42</accession>
<proteinExistence type="predicted"/>
<reference evidence="2 3" key="1">
    <citation type="submission" date="2017-08" db="EMBL/GenBank/DDBJ databases">
        <title>Complete genome sequence of Mucilaginibacter sp. strain BJC16-A31.</title>
        <authorList>
            <consortium name="Henan University of Science and Technology"/>
            <person name="You X."/>
        </authorList>
    </citation>
    <scope>NUCLEOTIDE SEQUENCE [LARGE SCALE GENOMIC DNA]</scope>
    <source>
        <strain evidence="2 3">BJC16-A31</strain>
    </source>
</reference>
<evidence type="ECO:0000313" key="2">
    <source>
        <dbReference type="EMBL" id="ASU34787.1"/>
    </source>
</evidence>
<keyword evidence="1" id="KW-0812">Transmembrane</keyword>